<dbReference type="SUPFAM" id="SSF51004">
    <property type="entry name" value="C-terminal (heme d1) domain of cytochrome cd1-nitrite reductase"/>
    <property type="match status" value="1"/>
</dbReference>
<dbReference type="Gene3D" id="2.130.10.10">
    <property type="entry name" value="YVTN repeat-like/Quinoprotein amine dehydrogenase"/>
    <property type="match status" value="1"/>
</dbReference>
<protein>
    <submittedName>
        <fullName evidence="2">6-phosphogluconolactonase</fullName>
        <ecNumber evidence="2">3.1.1.31</ecNumber>
    </submittedName>
</protein>
<comment type="similarity">
    <text evidence="1">Belongs to the cycloisomerase 2 family.</text>
</comment>
<dbReference type="InterPro" id="IPR015943">
    <property type="entry name" value="WD40/YVTN_repeat-like_dom_sf"/>
</dbReference>
<sequence>MRTIGYIGTYTKKEGKGIYRFELDEQTGKVTEVDTGFELEASTYVNQHNKFLYAINREGENCGIASLEILENGELKLINKCLASTEGTGCYVDISPDGKYIFESVYGAGLARIYEGES</sequence>
<dbReference type="GO" id="GO:0005829">
    <property type="term" value="C:cytosol"/>
    <property type="evidence" value="ECO:0007669"/>
    <property type="project" value="TreeGrafter"/>
</dbReference>
<dbReference type="InterPro" id="IPR050282">
    <property type="entry name" value="Cycloisomerase_2"/>
</dbReference>
<evidence type="ECO:0000313" key="2">
    <source>
        <dbReference type="EMBL" id="SUM34100.1"/>
    </source>
</evidence>
<dbReference type="InterPro" id="IPR011048">
    <property type="entry name" value="Haem_d1_sf"/>
</dbReference>
<evidence type="ECO:0000313" key="3">
    <source>
        <dbReference type="Proteomes" id="UP000255277"/>
    </source>
</evidence>
<dbReference type="PANTHER" id="PTHR30344:SF1">
    <property type="entry name" value="6-PHOSPHOGLUCONOLACTONASE"/>
    <property type="match status" value="1"/>
</dbReference>
<accession>A0A380FK30</accession>
<gene>
    <name evidence="2" type="ORF">NCTC12195_03608</name>
</gene>
<reference evidence="2 3" key="1">
    <citation type="submission" date="2018-06" db="EMBL/GenBank/DDBJ databases">
        <authorList>
            <consortium name="Pathogen Informatics"/>
            <person name="Doyle S."/>
        </authorList>
    </citation>
    <scope>NUCLEOTIDE SEQUENCE [LARGE SCALE GENOMIC DNA]</scope>
    <source>
        <strain evidence="2 3">NCTC12195</strain>
    </source>
</reference>
<evidence type="ECO:0000256" key="1">
    <source>
        <dbReference type="ARBA" id="ARBA00005564"/>
    </source>
</evidence>
<dbReference type="PANTHER" id="PTHR30344">
    <property type="entry name" value="6-PHOSPHOGLUCONOLACTONASE-RELATED"/>
    <property type="match status" value="1"/>
</dbReference>
<dbReference type="EMBL" id="UHDK01000001">
    <property type="protein sequence ID" value="SUM34100.1"/>
    <property type="molecule type" value="Genomic_DNA"/>
</dbReference>
<organism evidence="2 3">
    <name type="scientific">Staphylococcus gallinarum</name>
    <dbReference type="NCBI Taxonomy" id="1293"/>
    <lineage>
        <taxon>Bacteria</taxon>
        <taxon>Bacillati</taxon>
        <taxon>Bacillota</taxon>
        <taxon>Bacilli</taxon>
        <taxon>Bacillales</taxon>
        <taxon>Staphylococcaceae</taxon>
        <taxon>Staphylococcus</taxon>
    </lineage>
</organism>
<dbReference type="GO" id="GO:0017057">
    <property type="term" value="F:6-phosphogluconolactonase activity"/>
    <property type="evidence" value="ECO:0007669"/>
    <property type="project" value="UniProtKB-EC"/>
</dbReference>
<dbReference type="AlphaFoldDB" id="A0A380FK30"/>
<dbReference type="Pfam" id="PF10282">
    <property type="entry name" value="Lactonase"/>
    <property type="match status" value="1"/>
</dbReference>
<dbReference type="EC" id="3.1.1.31" evidence="2"/>
<name>A0A380FK30_STAGA</name>
<proteinExistence type="inferred from homology"/>
<dbReference type="Proteomes" id="UP000255277">
    <property type="component" value="Unassembled WGS sequence"/>
</dbReference>
<keyword evidence="2" id="KW-0378">Hydrolase</keyword>
<dbReference type="InterPro" id="IPR019405">
    <property type="entry name" value="Lactonase_7-beta_prop"/>
</dbReference>